<comment type="caution">
    <text evidence="1">The sequence shown here is derived from an EMBL/GenBank/DDBJ whole genome shotgun (WGS) entry which is preliminary data.</text>
</comment>
<dbReference type="Proteomes" id="UP000647587">
    <property type="component" value="Unassembled WGS sequence"/>
</dbReference>
<dbReference type="Gene3D" id="3.40.630.30">
    <property type="match status" value="1"/>
</dbReference>
<name>A0ABQ2F1Y5_9DEIO</name>
<reference evidence="2" key="1">
    <citation type="journal article" date="2019" name="Int. J. Syst. Evol. Microbiol.">
        <title>The Global Catalogue of Microorganisms (GCM) 10K type strain sequencing project: providing services to taxonomists for standard genome sequencing and annotation.</title>
        <authorList>
            <consortium name="The Broad Institute Genomics Platform"/>
            <consortium name="The Broad Institute Genome Sequencing Center for Infectious Disease"/>
            <person name="Wu L."/>
            <person name="Ma J."/>
        </authorList>
    </citation>
    <scope>NUCLEOTIDE SEQUENCE [LARGE SCALE GENOMIC DNA]</scope>
    <source>
        <strain evidence="2">JCM 30331</strain>
    </source>
</reference>
<keyword evidence="2" id="KW-1185">Reference proteome</keyword>
<evidence type="ECO:0000313" key="1">
    <source>
        <dbReference type="EMBL" id="GGK42505.1"/>
    </source>
</evidence>
<dbReference type="EMBL" id="BMPP01000033">
    <property type="protein sequence ID" value="GGK42505.1"/>
    <property type="molecule type" value="Genomic_DNA"/>
</dbReference>
<dbReference type="SUPFAM" id="SSF55729">
    <property type="entry name" value="Acyl-CoA N-acyltransferases (Nat)"/>
    <property type="match status" value="1"/>
</dbReference>
<proteinExistence type="predicted"/>
<evidence type="ECO:0000313" key="2">
    <source>
        <dbReference type="Proteomes" id="UP000647587"/>
    </source>
</evidence>
<accession>A0ABQ2F1Y5</accession>
<dbReference type="InterPro" id="IPR016181">
    <property type="entry name" value="Acyl_CoA_acyltransferase"/>
</dbReference>
<organism evidence="1 2">
    <name type="scientific">Deinococcus malanensis</name>
    <dbReference type="NCBI Taxonomy" id="1706855"/>
    <lineage>
        <taxon>Bacteria</taxon>
        <taxon>Thermotogati</taxon>
        <taxon>Deinococcota</taxon>
        <taxon>Deinococci</taxon>
        <taxon>Deinococcales</taxon>
        <taxon>Deinococcaceae</taxon>
        <taxon>Deinococcus</taxon>
    </lineage>
</organism>
<evidence type="ECO:0008006" key="3">
    <source>
        <dbReference type="Google" id="ProtNLM"/>
    </source>
</evidence>
<sequence>MTYTRVQIQNRSYDFLHQNHGRQGFELILFVPPVRGLSTLLRPPPREEVARLTVHAPNADELLVNALGFGYARIRVRVRHAHRAQGVGSWLLEQGFQEARTLKLGLAGELQALQLERARAFYVHHGARVVPRALHPDHPWLVWDAADLQRRG</sequence>
<gene>
    <name evidence="1" type="ORF">GCM10008955_40350</name>
</gene>
<dbReference type="RefSeq" id="WP_189012027.1">
    <property type="nucleotide sequence ID" value="NZ_BMPP01000033.1"/>
</dbReference>
<protein>
    <recommendedName>
        <fullName evidence="3">GNAT family N-acetyltransferase</fullName>
    </recommendedName>
</protein>